<dbReference type="AlphaFoldDB" id="A0A0C5UZS5"/>
<evidence type="ECO:0000313" key="2">
    <source>
        <dbReference type="Proteomes" id="UP000032266"/>
    </source>
</evidence>
<dbReference type="KEGG" id="gsn:YC6258_00740"/>
<reference evidence="1 2" key="1">
    <citation type="submission" date="2014-01" db="EMBL/GenBank/DDBJ databases">
        <title>Full genme sequencing of cellulolytic bacterium Gynuella sunshinyii YC6258T gen. nov., sp. nov.</title>
        <authorList>
            <person name="Khan H."/>
            <person name="Chung E.J."/>
            <person name="Chung Y.R."/>
        </authorList>
    </citation>
    <scope>NUCLEOTIDE SEQUENCE [LARGE SCALE GENOMIC DNA]</scope>
    <source>
        <strain evidence="1 2">YC6258</strain>
    </source>
</reference>
<dbReference type="STRING" id="1445510.YC6258_00740"/>
<organism evidence="1 2">
    <name type="scientific">Gynuella sunshinyii YC6258</name>
    <dbReference type="NCBI Taxonomy" id="1445510"/>
    <lineage>
        <taxon>Bacteria</taxon>
        <taxon>Pseudomonadati</taxon>
        <taxon>Pseudomonadota</taxon>
        <taxon>Gammaproteobacteria</taxon>
        <taxon>Oceanospirillales</taxon>
        <taxon>Saccharospirillaceae</taxon>
        <taxon>Gynuella</taxon>
    </lineage>
</organism>
<gene>
    <name evidence="1" type="ORF">YC6258_00740</name>
</gene>
<dbReference type="EMBL" id="CP007142">
    <property type="protein sequence ID" value="AJQ92790.1"/>
    <property type="molecule type" value="Genomic_DNA"/>
</dbReference>
<sequence length="40" mass="4479">MFCGHCSFLAKTVISERTKRNKSERFIGSRQVGGASFVSR</sequence>
<name>A0A0C5UZS5_9GAMM</name>
<dbReference type="HOGENOM" id="CLU_3290374_0_0_6"/>
<accession>A0A0C5UZS5</accession>
<dbReference type="Proteomes" id="UP000032266">
    <property type="component" value="Chromosome"/>
</dbReference>
<evidence type="ECO:0000313" key="1">
    <source>
        <dbReference type="EMBL" id="AJQ92790.1"/>
    </source>
</evidence>
<keyword evidence="2" id="KW-1185">Reference proteome</keyword>
<protein>
    <submittedName>
        <fullName evidence="1">Uncharacterized protein</fullName>
    </submittedName>
</protein>
<proteinExistence type="predicted"/>